<evidence type="ECO:0000313" key="4">
    <source>
        <dbReference type="Proteomes" id="UP001497382"/>
    </source>
</evidence>
<dbReference type="PANTHER" id="PTHR31840:SF1">
    <property type="entry name" value="COILED-COIL DOMAIN-CONTAINING PROTEIN 97"/>
    <property type="match status" value="1"/>
</dbReference>
<dbReference type="AlphaFoldDB" id="A0AAV2B3L7"/>
<accession>A0AAV2B3L7</accession>
<organism evidence="3 4">
    <name type="scientific">Larinioides sclopetarius</name>
    <dbReference type="NCBI Taxonomy" id="280406"/>
    <lineage>
        <taxon>Eukaryota</taxon>
        <taxon>Metazoa</taxon>
        <taxon>Ecdysozoa</taxon>
        <taxon>Arthropoda</taxon>
        <taxon>Chelicerata</taxon>
        <taxon>Arachnida</taxon>
        <taxon>Araneae</taxon>
        <taxon>Araneomorphae</taxon>
        <taxon>Entelegynae</taxon>
        <taxon>Araneoidea</taxon>
        <taxon>Araneidae</taxon>
        <taxon>Larinioides</taxon>
    </lineage>
</organism>
<evidence type="ECO:0000259" key="2">
    <source>
        <dbReference type="Pfam" id="PF09747"/>
    </source>
</evidence>
<name>A0AAV2B3L7_9ARAC</name>
<proteinExistence type="predicted"/>
<feature type="region of interest" description="Disordered" evidence="1">
    <location>
        <begin position="255"/>
        <end position="299"/>
    </location>
</feature>
<evidence type="ECO:0000313" key="3">
    <source>
        <dbReference type="EMBL" id="CAL1289773.1"/>
    </source>
</evidence>
<dbReference type="Pfam" id="PF09747">
    <property type="entry name" value="CCD97-like_C"/>
    <property type="match status" value="1"/>
</dbReference>
<dbReference type="EMBL" id="CAXIEN010000255">
    <property type="protein sequence ID" value="CAL1289773.1"/>
    <property type="molecule type" value="Genomic_DNA"/>
</dbReference>
<feature type="compositionally biased region" description="Acidic residues" evidence="1">
    <location>
        <begin position="262"/>
        <end position="299"/>
    </location>
</feature>
<feature type="domain" description="CCD97-like C-terminal" evidence="2">
    <location>
        <begin position="115"/>
        <end position="278"/>
    </location>
</feature>
<dbReference type="PANTHER" id="PTHR31840">
    <property type="entry name" value="COILED-COIL DOMAIN-CONTAINING PROTEIN 97"/>
    <property type="match status" value="1"/>
</dbReference>
<sequence length="299" mass="35452">MLLEETSKMETELVRDVDSNLDQMKESILDSVAESKGFFKSQQVGEKDLTVPEKREIADNLLRENVPLFLQRYWKYIKLEDIDYFSAHESYEVKFYLTEIQKYRDARTNSTQIKNRRYGALKKMVKEGSYFSDAEMKRRNPFLYDKFIFQHLTEKERVAAYREQNCDEKFSSFLLGQMERNVENRLFEQQKGEDEAVVEENDDDDESEESELEDAAEQLQPVSPLEKSRLRTEFTSIMYESFLSGKDKEFDYSSVDYNAEYDPPEGDLDAEDKYFDEESPEEISMDYDTDNDLDREEES</sequence>
<feature type="compositionally biased region" description="Acidic residues" evidence="1">
    <location>
        <begin position="195"/>
        <end position="216"/>
    </location>
</feature>
<comment type="caution">
    <text evidence="3">The sequence shown here is derived from an EMBL/GenBank/DDBJ whole genome shotgun (WGS) entry which is preliminary data.</text>
</comment>
<evidence type="ECO:0000256" key="1">
    <source>
        <dbReference type="SAM" id="MobiDB-lite"/>
    </source>
</evidence>
<feature type="region of interest" description="Disordered" evidence="1">
    <location>
        <begin position="189"/>
        <end position="227"/>
    </location>
</feature>
<keyword evidence="4" id="KW-1185">Reference proteome</keyword>
<reference evidence="3 4" key="1">
    <citation type="submission" date="2024-04" db="EMBL/GenBank/DDBJ databases">
        <authorList>
            <person name="Rising A."/>
            <person name="Reimegard J."/>
            <person name="Sonavane S."/>
            <person name="Akerstrom W."/>
            <person name="Nylinder S."/>
            <person name="Hedman E."/>
            <person name="Kallberg Y."/>
        </authorList>
    </citation>
    <scope>NUCLEOTIDE SEQUENCE [LARGE SCALE GENOMIC DNA]</scope>
</reference>
<gene>
    <name evidence="3" type="ORF">LARSCL_LOCUS16129</name>
</gene>
<dbReference type="InterPro" id="IPR018613">
    <property type="entry name" value="Ccdc97-like"/>
</dbReference>
<dbReference type="Proteomes" id="UP001497382">
    <property type="component" value="Unassembled WGS sequence"/>
</dbReference>
<protein>
    <recommendedName>
        <fullName evidence="2">CCD97-like C-terminal domain-containing protein</fullName>
    </recommendedName>
</protein>
<dbReference type="InterPro" id="IPR040233">
    <property type="entry name" value="CCD97-like_C"/>
</dbReference>